<evidence type="ECO:0000313" key="27">
    <source>
        <dbReference type="EMBL" id="KAK1164664.1"/>
    </source>
</evidence>
<dbReference type="GO" id="GO:0017108">
    <property type="term" value="F:5'-flap endonuclease activity"/>
    <property type="evidence" value="ECO:0007669"/>
    <property type="project" value="UniProtKB-UniRule"/>
</dbReference>
<keyword evidence="17 21" id="KW-0234">DNA repair</keyword>
<comment type="cofactor">
    <cofactor evidence="1">
        <name>[4Fe-4S] cluster</name>
        <dbReference type="ChEBI" id="CHEBI:49883"/>
    </cofactor>
</comment>
<dbReference type="GO" id="GO:0071932">
    <property type="term" value="P:replication fork reversal"/>
    <property type="evidence" value="ECO:0007669"/>
    <property type="project" value="TreeGrafter"/>
</dbReference>
<dbReference type="SUPFAM" id="SSF52540">
    <property type="entry name" value="P-loop containing nucleoside triphosphate hydrolases"/>
    <property type="match status" value="1"/>
</dbReference>
<dbReference type="CDD" id="cd18808">
    <property type="entry name" value="SF1_C_Upf1"/>
    <property type="match status" value="1"/>
</dbReference>
<evidence type="ECO:0000256" key="22">
    <source>
        <dbReference type="SAM" id="MobiDB-lite"/>
    </source>
</evidence>
<keyword evidence="6 21" id="KW-0479">Metal-binding</keyword>
<dbReference type="Pfam" id="PF21123">
    <property type="entry name" value="Dna2_Rift"/>
    <property type="match status" value="1"/>
</dbReference>
<dbReference type="EMBL" id="JAGXEW010000013">
    <property type="protein sequence ID" value="KAK1164664.1"/>
    <property type="molecule type" value="Genomic_DNA"/>
</dbReference>
<dbReference type="PANTHER" id="PTHR10887:SF433">
    <property type="entry name" value="DNA REPLICATION ATP-DEPENDENT HELICASE_NUCLEASE DNA2"/>
    <property type="match status" value="1"/>
</dbReference>
<evidence type="ECO:0000256" key="21">
    <source>
        <dbReference type="RuleBase" id="RU367041"/>
    </source>
</evidence>
<sequence>MLKQNKLKKKKPDLGKNHTDMASFFRKKPGAFSKGDGVENVAPVSFGSNVDIKRMVFSVLGSSDKDKMITALPQSPVLTEDLFLVPETPDSQIKPLNFEKQGGVSPLSRNQHCRDFKSKKNLLGRGALFTNSTAQSHLGLSKVLNLDSVNKFKSQKRTVCSPEEVQKTKRLKITHVKKPALGTSHLSNESSDNFLGECLKIISDSPTEVKSSLNRSVLAKANNKTGRLNLQNTEFLRAEKTDGSPSKTHVGKENAPLKQISSHLLSKNLIKNTNSSRTNTCPGSCSASNEEETVFTQIAEQKDSFNADFCDKQPESKTQAHLPASSCTTFPKSVDKRDGVAGRILAFPDWEAGNAAGVTLDVLDEKPCPKGSADLELAAPAEDEPGDMEACWFDDVMEQSDPEPEEKKPDLKKKKAVPDHAVLSRGLHNRYWVVSVKEVPGLRGYPEKHLRITASQCAEHTELCILQDDWESAPVKQGDIIHLEGECSSDTWVLQRDAGYLVLTPDLLISGTSIANSIRCMRRAVLSERFKAFDKGTKQMLVGTIVHEIFQKAAVSYGFAEDRLQELTSKTLLGPKYLEEMYSLKLSQVDVRQEIEEYLPSLSSWARHYFHTSPEAGKRQLQLQLPGDGNLSKQDADSTVTVTEFLDIEENIWSPRFGLKGKMDLTAGVKIHRRSRNRQLVMPLELKTGKESNSIEHRSQVILYTLMSQERRTDPEAGFLVYLKTGNMYPVPGNHMDRRELLKLRNTMAYYLTNTLEHDEKQAPHLAPLPPVINDRNGCKFCSQMRNCALYSSAVERERGQLPPKDMQSLLNQESQHLKETHFQYFSHWYLLCALESRTMERKGGRKNIWLLSAEEREKSGGCVGDVVRTGHVQAVSDTQYLHHFQSRSGVISESCLAVGDRVVVSDQQKKLIALSAGYITDVSRARISCTLDRNLSKHPLDTVFRLDQDEGIGGMDTHLGNLSKLMENSSSSGKLRELIVEFRPPQFIQHLSNVLPREAKDTVANILKGLNKPQKQAMKRVLLSKDYTLIVGMPGTGKTTTICTLVRILHACGFSVLVTSYTHSAVDNILLKLCKFQIGFLRLGRLQKVHPDIRSFTDEEMCRRRSVQTLPQLEELYNSELVVATTCMGVKHPIFSRRCFDFCIVDEASQISQLICLGPLFFADRFVLVGDHQQLPPIVQNTEARALGMDESLFKRLERNSDAVVHLNVQYRMNSKIMSLSNKLVYEGRLECGSERTASGVVQLPGRSSLELELTAGCAESSWLKETLEPNHPVCFLNTVEVPAPETAEQGGISNVTEAALVCCIVTMLLKAGCKASNIGVIAPYRQQVRAISAWLAGPGFSAVEVNTVDKYQGRDKSVIIVSFVRSNGGNLGELLKDWRRLNVAITRAKHKLIMLGCVPVLLHYAPLERLLRHLENEHMISF</sequence>
<dbReference type="Pfam" id="PF08696">
    <property type="entry name" value="Dna2"/>
    <property type="match status" value="1"/>
</dbReference>
<dbReference type="GO" id="GO:0033567">
    <property type="term" value="P:DNA replication, Okazaki fragment processing"/>
    <property type="evidence" value="ECO:0007669"/>
    <property type="project" value="UniProtKB-UniRule"/>
</dbReference>
<dbReference type="FunFam" id="3.40.50.300:FF:000721">
    <property type="entry name" value="DNA replication ATP-dependent helicase/nuclease DNA2"/>
    <property type="match status" value="1"/>
</dbReference>
<keyword evidence="18 21" id="KW-0539">Nucleus</keyword>
<reference evidence="27" key="1">
    <citation type="submission" date="2022-02" db="EMBL/GenBank/DDBJ databases">
        <title>Atlantic sturgeon de novo genome assembly.</title>
        <authorList>
            <person name="Stock M."/>
            <person name="Klopp C."/>
            <person name="Guiguen Y."/>
            <person name="Cabau C."/>
            <person name="Parinello H."/>
            <person name="Santidrian Yebra-Pimentel E."/>
            <person name="Kuhl H."/>
            <person name="Dirks R.P."/>
            <person name="Guessner J."/>
            <person name="Wuertz S."/>
            <person name="Du K."/>
            <person name="Schartl M."/>
        </authorList>
    </citation>
    <scope>NUCLEOTIDE SEQUENCE</scope>
    <source>
        <strain evidence="27">STURGEONOMICS-FGT-2020</strain>
        <tissue evidence="27">Whole blood</tissue>
    </source>
</reference>
<dbReference type="EC" id="3.6.4.12" evidence="21"/>
<dbReference type="GO" id="GO:0005739">
    <property type="term" value="C:mitochondrion"/>
    <property type="evidence" value="ECO:0007669"/>
    <property type="project" value="UniProtKB-SubCell"/>
</dbReference>
<evidence type="ECO:0000259" key="24">
    <source>
        <dbReference type="Pfam" id="PF13086"/>
    </source>
</evidence>
<keyword evidence="4 21" id="KW-0235">DNA replication</keyword>
<keyword evidence="15 21" id="KW-0238">DNA-binding</keyword>
<feature type="domain" description="DNA2/NAM7 helicase helicase" evidence="24">
    <location>
        <begin position="1116"/>
        <end position="1181"/>
    </location>
</feature>
<protein>
    <recommendedName>
        <fullName evidence="21">DNA replication ATP-dependent helicase/nuclease</fullName>
        <ecNumber evidence="21">3.1.-.-</ecNumber>
        <ecNumber evidence="21">3.6.4.12</ecNumber>
    </recommendedName>
</protein>
<keyword evidence="19 21" id="KW-0511">Multifunctional enzyme</keyword>
<evidence type="ECO:0000256" key="6">
    <source>
        <dbReference type="ARBA" id="ARBA00022723"/>
    </source>
</evidence>
<dbReference type="EC" id="3.1.-.-" evidence="21"/>
<dbReference type="Proteomes" id="UP001230051">
    <property type="component" value="Unassembled WGS sequence"/>
</dbReference>
<keyword evidence="9 21" id="KW-0227">DNA damage</keyword>
<feature type="domain" description="DNA replication factor Dna2 N-terminal" evidence="23">
    <location>
        <begin position="459"/>
        <end position="668"/>
    </location>
</feature>
<feature type="compositionally biased region" description="Basic residues" evidence="22">
    <location>
        <begin position="1"/>
        <end position="11"/>
    </location>
</feature>
<evidence type="ECO:0000256" key="3">
    <source>
        <dbReference type="ARBA" id="ARBA00022485"/>
    </source>
</evidence>
<evidence type="ECO:0000256" key="8">
    <source>
        <dbReference type="ARBA" id="ARBA00022759"/>
    </source>
</evidence>
<evidence type="ECO:0000256" key="13">
    <source>
        <dbReference type="ARBA" id="ARBA00023004"/>
    </source>
</evidence>
<dbReference type="CDD" id="cd18041">
    <property type="entry name" value="DEXXQc_DNA2"/>
    <property type="match status" value="1"/>
</dbReference>
<evidence type="ECO:0000256" key="17">
    <source>
        <dbReference type="ARBA" id="ARBA00023204"/>
    </source>
</evidence>
<evidence type="ECO:0000256" key="1">
    <source>
        <dbReference type="ARBA" id="ARBA00001966"/>
    </source>
</evidence>
<dbReference type="InterPro" id="IPR027417">
    <property type="entry name" value="P-loop_NTPase"/>
</dbReference>
<dbReference type="GO" id="GO:0003677">
    <property type="term" value="F:DNA binding"/>
    <property type="evidence" value="ECO:0007669"/>
    <property type="project" value="UniProtKB-UniRule"/>
</dbReference>
<evidence type="ECO:0000256" key="2">
    <source>
        <dbReference type="ARBA" id="ARBA00007913"/>
    </source>
</evidence>
<accession>A0AAD8D9G0</accession>
<keyword evidence="11 21" id="KW-0347">Helicase</keyword>
<evidence type="ECO:0000259" key="25">
    <source>
        <dbReference type="Pfam" id="PF13087"/>
    </source>
</evidence>
<keyword evidence="13 21" id="KW-0408">Iron</keyword>
<evidence type="ECO:0000256" key="20">
    <source>
        <dbReference type="ARBA" id="ARBA00047995"/>
    </source>
</evidence>
<keyword evidence="8" id="KW-0255">Endonuclease</keyword>
<evidence type="ECO:0000256" key="7">
    <source>
        <dbReference type="ARBA" id="ARBA00022741"/>
    </source>
</evidence>
<feature type="domain" description="DNA2/NAM7 helicase-like C-terminal" evidence="25">
    <location>
        <begin position="1190"/>
        <end position="1399"/>
    </location>
</feature>
<keyword evidence="14 21" id="KW-0411">Iron-sulfur</keyword>
<evidence type="ECO:0000256" key="10">
    <source>
        <dbReference type="ARBA" id="ARBA00022801"/>
    </source>
</evidence>
<evidence type="ECO:0000259" key="26">
    <source>
        <dbReference type="Pfam" id="PF21123"/>
    </source>
</evidence>
<evidence type="ECO:0000256" key="16">
    <source>
        <dbReference type="ARBA" id="ARBA00023128"/>
    </source>
</evidence>
<dbReference type="InterPro" id="IPR041679">
    <property type="entry name" value="DNA2/NAM7-like_C"/>
</dbReference>
<dbReference type="GO" id="GO:0005634">
    <property type="term" value="C:nucleus"/>
    <property type="evidence" value="ECO:0007669"/>
    <property type="project" value="UniProtKB-SubCell"/>
</dbReference>
<evidence type="ECO:0000256" key="5">
    <source>
        <dbReference type="ARBA" id="ARBA00022722"/>
    </source>
</evidence>
<gene>
    <name evidence="27" type="primary">dna2</name>
    <name evidence="27" type="ORF">AOXY_G15027</name>
</gene>
<comment type="subcellular location">
    <subcellularLocation>
        <location evidence="21">Nucleus</location>
    </subcellularLocation>
    <subcellularLocation>
        <location evidence="21">Mitochondrion</location>
    </subcellularLocation>
</comment>
<dbReference type="InterPro" id="IPR026851">
    <property type="entry name" value="Dna2/JHS1_DEXXQ-box"/>
</dbReference>
<comment type="function">
    <text evidence="21">Key enzyme involved in DNA replication and DNA repair. Involved in Okazaki fragments processing by cleaving long flaps that escape FEN1: flaps that are longer than 27 nucleotides are coated by replication protein A complex (RPA), leading to recruit DNA2 which cleaves the flap until it is too short to bind RPA and becomes a substrate for FEN1. Also involved in 5'-end resection of DNA during double-strand break (DSB) repair by mediating the cleavage of 5'-ssDNA.</text>
</comment>
<organism evidence="27 28">
    <name type="scientific">Acipenser oxyrinchus oxyrinchus</name>
    <dbReference type="NCBI Taxonomy" id="40147"/>
    <lineage>
        <taxon>Eukaryota</taxon>
        <taxon>Metazoa</taxon>
        <taxon>Chordata</taxon>
        <taxon>Craniata</taxon>
        <taxon>Vertebrata</taxon>
        <taxon>Euteleostomi</taxon>
        <taxon>Actinopterygii</taxon>
        <taxon>Chondrostei</taxon>
        <taxon>Acipenseriformes</taxon>
        <taxon>Acipenseridae</taxon>
        <taxon>Acipenser</taxon>
    </lineage>
</organism>
<keyword evidence="10 21" id="KW-0378">Hydrolase</keyword>
<keyword evidence="5 21" id="KW-0540">Nuclease</keyword>
<dbReference type="Pfam" id="PF13087">
    <property type="entry name" value="AAA_12"/>
    <property type="match status" value="1"/>
</dbReference>
<evidence type="ECO:0000256" key="4">
    <source>
        <dbReference type="ARBA" id="ARBA00022705"/>
    </source>
</evidence>
<evidence type="ECO:0000256" key="11">
    <source>
        <dbReference type="ARBA" id="ARBA00022806"/>
    </source>
</evidence>
<evidence type="ECO:0000313" key="28">
    <source>
        <dbReference type="Proteomes" id="UP001230051"/>
    </source>
</evidence>
<dbReference type="FunFam" id="3.40.50.300:FF:000915">
    <property type="entry name" value="DNA replication ATP-dependent helicase/nuclease DNA2"/>
    <property type="match status" value="1"/>
</dbReference>
<evidence type="ECO:0000256" key="14">
    <source>
        <dbReference type="ARBA" id="ARBA00023014"/>
    </source>
</evidence>
<dbReference type="GO" id="GO:0046872">
    <property type="term" value="F:metal ion binding"/>
    <property type="evidence" value="ECO:0007669"/>
    <property type="project" value="UniProtKB-UniRule"/>
</dbReference>
<evidence type="ECO:0000256" key="18">
    <source>
        <dbReference type="ARBA" id="ARBA00023242"/>
    </source>
</evidence>
<dbReference type="CDD" id="cd22318">
    <property type="entry name" value="DNA2_N-like"/>
    <property type="match status" value="1"/>
</dbReference>
<evidence type="ECO:0000256" key="19">
    <source>
        <dbReference type="ARBA" id="ARBA00023268"/>
    </source>
</evidence>
<dbReference type="Gene3D" id="3.90.320.10">
    <property type="match status" value="1"/>
</dbReference>
<comment type="catalytic activity">
    <reaction evidence="20 21">
        <text>ATP + H2O = ADP + phosphate + H(+)</text>
        <dbReference type="Rhea" id="RHEA:13065"/>
        <dbReference type="ChEBI" id="CHEBI:15377"/>
        <dbReference type="ChEBI" id="CHEBI:15378"/>
        <dbReference type="ChEBI" id="CHEBI:30616"/>
        <dbReference type="ChEBI" id="CHEBI:43474"/>
        <dbReference type="ChEBI" id="CHEBI:456216"/>
        <dbReference type="EC" id="3.6.4.12"/>
    </reaction>
</comment>
<comment type="similarity">
    <text evidence="2 21">Belongs to the DNA2/NAM7 helicase family.</text>
</comment>
<feature type="domain" description="DNA2/NAM7 helicase helicase" evidence="24">
    <location>
        <begin position="1011"/>
        <end position="1107"/>
    </location>
</feature>
<dbReference type="InterPro" id="IPR048459">
    <property type="entry name" value="DNA2_Rift"/>
</dbReference>
<proteinExistence type="inferred from homology"/>
<evidence type="ECO:0000256" key="15">
    <source>
        <dbReference type="ARBA" id="ARBA00023125"/>
    </source>
</evidence>
<feature type="domain" description="DNA2 rift barrel" evidence="26">
    <location>
        <begin position="854"/>
        <end position="951"/>
    </location>
</feature>
<keyword evidence="7 21" id="KW-0547">Nucleotide-binding</keyword>
<dbReference type="GO" id="GO:0051539">
    <property type="term" value="F:4 iron, 4 sulfur cluster binding"/>
    <property type="evidence" value="ECO:0007669"/>
    <property type="project" value="UniProtKB-UniRule"/>
</dbReference>
<dbReference type="GO" id="GO:0017116">
    <property type="term" value="F:single-stranded DNA helicase activity"/>
    <property type="evidence" value="ECO:0007669"/>
    <property type="project" value="UniProtKB-UniRule"/>
</dbReference>
<dbReference type="InterPro" id="IPR011604">
    <property type="entry name" value="PDDEXK-like_dom_sf"/>
</dbReference>
<comment type="caution">
    <text evidence="27">The sequence shown here is derived from an EMBL/GenBank/DDBJ whole genome shotgun (WGS) entry which is preliminary data.</text>
</comment>
<dbReference type="Pfam" id="PF13086">
    <property type="entry name" value="AAA_11"/>
    <property type="match status" value="2"/>
</dbReference>
<evidence type="ECO:0000259" key="23">
    <source>
        <dbReference type="Pfam" id="PF08696"/>
    </source>
</evidence>
<dbReference type="InterPro" id="IPR047187">
    <property type="entry name" value="SF1_C_Upf1"/>
</dbReference>
<dbReference type="InterPro" id="IPR041677">
    <property type="entry name" value="DNA2/NAM7_AAA_11"/>
</dbReference>
<name>A0AAD8D9G0_ACIOX</name>
<keyword evidence="28" id="KW-1185">Reference proteome</keyword>
<dbReference type="InterPro" id="IPR014808">
    <property type="entry name" value="DNA_replication_fac_Dna2_N"/>
</dbReference>
<dbReference type="GO" id="GO:0006281">
    <property type="term" value="P:DNA repair"/>
    <property type="evidence" value="ECO:0007669"/>
    <property type="project" value="UniProtKB-KW"/>
</dbReference>
<keyword evidence="3 21" id="KW-0004">4Fe-4S</keyword>
<dbReference type="Gene3D" id="3.40.50.300">
    <property type="entry name" value="P-loop containing nucleotide triphosphate hydrolases"/>
    <property type="match status" value="2"/>
</dbReference>
<keyword evidence="12 21" id="KW-0067">ATP-binding</keyword>
<keyword evidence="16 21" id="KW-0496">Mitochondrion</keyword>
<evidence type="ECO:0000256" key="9">
    <source>
        <dbReference type="ARBA" id="ARBA00022763"/>
    </source>
</evidence>
<feature type="region of interest" description="Disordered" evidence="22">
    <location>
        <begin position="1"/>
        <end position="20"/>
    </location>
</feature>
<dbReference type="GO" id="GO:0005524">
    <property type="term" value="F:ATP binding"/>
    <property type="evidence" value="ECO:0007669"/>
    <property type="project" value="UniProtKB-UniRule"/>
</dbReference>
<evidence type="ECO:0000256" key="12">
    <source>
        <dbReference type="ARBA" id="ARBA00022840"/>
    </source>
</evidence>
<dbReference type="PANTHER" id="PTHR10887">
    <property type="entry name" value="DNA2/NAM7 HELICASE FAMILY"/>
    <property type="match status" value="1"/>
</dbReference>
<dbReference type="FunFam" id="3.40.50.300:FF:000789">
    <property type="entry name" value="DNA replication ATP-dependent helicase/nuclease DNA2"/>
    <property type="match status" value="1"/>
</dbReference>
<dbReference type="InterPro" id="IPR045055">
    <property type="entry name" value="DNA2/NAM7-like"/>
</dbReference>